<proteinExistence type="inferred from homology"/>
<gene>
    <name evidence="10" type="ORF">PHLGIDRAFT_38701</name>
</gene>
<dbReference type="GO" id="GO:0005576">
    <property type="term" value="C:extracellular region"/>
    <property type="evidence" value="ECO:0007669"/>
    <property type="project" value="UniProtKB-SubCell"/>
</dbReference>
<dbReference type="GO" id="GO:0052716">
    <property type="term" value="F:hydroquinone:oxygen oxidoreductase activity"/>
    <property type="evidence" value="ECO:0007669"/>
    <property type="project" value="UniProtKB-EC"/>
</dbReference>
<dbReference type="HOGENOM" id="CLU_3002130_0_0_1"/>
<evidence type="ECO:0000256" key="7">
    <source>
        <dbReference type="ARBA" id="ARBA00022723"/>
    </source>
</evidence>
<evidence type="ECO:0000256" key="2">
    <source>
        <dbReference type="ARBA" id="ARBA00001935"/>
    </source>
</evidence>
<feature type="domain" description="Plastocyanin-like" evidence="9">
    <location>
        <begin position="5"/>
        <end position="55"/>
    </location>
</feature>
<keyword evidence="7" id="KW-0479">Metal-binding</keyword>
<sequence length="57" mass="6289">ETQVIPIRRDTVQVPPGEGVALRVVADNPGAWMFHCHIEWHLEAGLAGTFLEAPREA</sequence>
<comment type="similarity">
    <text evidence="4">Belongs to the multicopper oxidase family.</text>
</comment>
<dbReference type="PROSITE" id="PS00079">
    <property type="entry name" value="MULTICOPPER_OXIDASE1"/>
    <property type="match status" value="1"/>
</dbReference>
<protein>
    <recommendedName>
        <fullName evidence="5">laccase</fullName>
        <ecNumber evidence="5">1.10.3.2</ecNumber>
    </recommendedName>
</protein>
<evidence type="ECO:0000256" key="4">
    <source>
        <dbReference type="ARBA" id="ARBA00010609"/>
    </source>
</evidence>
<evidence type="ECO:0000256" key="1">
    <source>
        <dbReference type="ARBA" id="ARBA00000349"/>
    </source>
</evidence>
<dbReference type="InterPro" id="IPR045087">
    <property type="entry name" value="Cu-oxidase_fam"/>
</dbReference>
<dbReference type="STRING" id="745531.A0A0C3NQG9"/>
<evidence type="ECO:0000256" key="8">
    <source>
        <dbReference type="ARBA" id="ARBA00023002"/>
    </source>
</evidence>
<accession>A0A0C3NQG9</accession>
<keyword evidence="11" id="KW-1185">Reference proteome</keyword>
<dbReference type="Pfam" id="PF07731">
    <property type="entry name" value="Cu-oxidase_2"/>
    <property type="match status" value="1"/>
</dbReference>
<dbReference type="Gene3D" id="2.60.40.420">
    <property type="entry name" value="Cupredoxins - blue copper proteins"/>
    <property type="match status" value="1"/>
</dbReference>
<dbReference type="PANTHER" id="PTHR11709:SF511">
    <property type="entry name" value="LACCASE"/>
    <property type="match status" value="1"/>
</dbReference>
<dbReference type="InterPro" id="IPR002355">
    <property type="entry name" value="Cu_oxidase_Cu_BS"/>
</dbReference>
<dbReference type="PANTHER" id="PTHR11709">
    <property type="entry name" value="MULTI-COPPER OXIDASE"/>
    <property type="match status" value="1"/>
</dbReference>
<dbReference type="AlphaFoldDB" id="A0A0C3NQG9"/>
<dbReference type="Proteomes" id="UP000053257">
    <property type="component" value="Unassembled WGS sequence"/>
</dbReference>
<keyword evidence="6" id="KW-0964">Secreted</keyword>
<evidence type="ECO:0000259" key="9">
    <source>
        <dbReference type="Pfam" id="PF07731"/>
    </source>
</evidence>
<evidence type="ECO:0000256" key="3">
    <source>
        <dbReference type="ARBA" id="ARBA00004613"/>
    </source>
</evidence>
<evidence type="ECO:0000256" key="6">
    <source>
        <dbReference type="ARBA" id="ARBA00022525"/>
    </source>
</evidence>
<dbReference type="PROSITE" id="PS00080">
    <property type="entry name" value="MULTICOPPER_OXIDASE2"/>
    <property type="match status" value="1"/>
</dbReference>
<dbReference type="EC" id="1.10.3.2" evidence="5"/>
<dbReference type="OrthoDB" id="2121828at2759"/>
<comment type="subcellular location">
    <subcellularLocation>
        <location evidence="3">Secreted</location>
    </subcellularLocation>
</comment>
<organism evidence="10 11">
    <name type="scientific">Phlebiopsis gigantea (strain 11061_1 CR5-6)</name>
    <name type="common">White-rot fungus</name>
    <name type="synonym">Peniophora gigantea</name>
    <dbReference type="NCBI Taxonomy" id="745531"/>
    <lineage>
        <taxon>Eukaryota</taxon>
        <taxon>Fungi</taxon>
        <taxon>Dikarya</taxon>
        <taxon>Basidiomycota</taxon>
        <taxon>Agaricomycotina</taxon>
        <taxon>Agaricomycetes</taxon>
        <taxon>Polyporales</taxon>
        <taxon>Phanerochaetaceae</taxon>
        <taxon>Phlebiopsis</taxon>
    </lineage>
</organism>
<dbReference type="InterPro" id="IPR033138">
    <property type="entry name" value="Cu_oxidase_CS"/>
</dbReference>
<feature type="non-terminal residue" evidence="10">
    <location>
        <position position="57"/>
    </location>
</feature>
<evidence type="ECO:0000313" key="11">
    <source>
        <dbReference type="Proteomes" id="UP000053257"/>
    </source>
</evidence>
<dbReference type="SUPFAM" id="SSF49503">
    <property type="entry name" value="Cupredoxins"/>
    <property type="match status" value="1"/>
</dbReference>
<dbReference type="EMBL" id="KN840498">
    <property type="protein sequence ID" value="KIP07399.1"/>
    <property type="molecule type" value="Genomic_DNA"/>
</dbReference>
<reference evidence="10 11" key="1">
    <citation type="journal article" date="2014" name="PLoS Genet.">
        <title>Analysis of the Phlebiopsis gigantea genome, transcriptome and secretome provides insight into its pioneer colonization strategies of wood.</title>
        <authorList>
            <person name="Hori C."/>
            <person name="Ishida T."/>
            <person name="Igarashi K."/>
            <person name="Samejima M."/>
            <person name="Suzuki H."/>
            <person name="Master E."/>
            <person name="Ferreira P."/>
            <person name="Ruiz-Duenas F.J."/>
            <person name="Held B."/>
            <person name="Canessa P."/>
            <person name="Larrondo L.F."/>
            <person name="Schmoll M."/>
            <person name="Druzhinina I.S."/>
            <person name="Kubicek C.P."/>
            <person name="Gaskell J.A."/>
            <person name="Kersten P."/>
            <person name="St John F."/>
            <person name="Glasner J."/>
            <person name="Sabat G."/>
            <person name="Splinter BonDurant S."/>
            <person name="Syed K."/>
            <person name="Yadav J."/>
            <person name="Mgbeahuruike A.C."/>
            <person name="Kovalchuk A."/>
            <person name="Asiegbu F.O."/>
            <person name="Lackner G."/>
            <person name="Hoffmeister D."/>
            <person name="Rencoret J."/>
            <person name="Gutierrez A."/>
            <person name="Sun H."/>
            <person name="Lindquist E."/>
            <person name="Barry K."/>
            <person name="Riley R."/>
            <person name="Grigoriev I.V."/>
            <person name="Henrissat B."/>
            <person name="Kues U."/>
            <person name="Berka R.M."/>
            <person name="Martinez A.T."/>
            <person name="Covert S.F."/>
            <person name="Blanchette R.A."/>
            <person name="Cullen D."/>
        </authorList>
    </citation>
    <scope>NUCLEOTIDE SEQUENCE [LARGE SCALE GENOMIC DNA]</scope>
    <source>
        <strain evidence="10 11">11061_1 CR5-6</strain>
    </source>
</reference>
<dbReference type="InterPro" id="IPR011706">
    <property type="entry name" value="Cu-oxidase_C"/>
</dbReference>
<name>A0A0C3NQG9_PHLG1</name>
<dbReference type="GO" id="GO:0005507">
    <property type="term" value="F:copper ion binding"/>
    <property type="evidence" value="ECO:0007669"/>
    <property type="project" value="InterPro"/>
</dbReference>
<evidence type="ECO:0000313" key="10">
    <source>
        <dbReference type="EMBL" id="KIP07399.1"/>
    </source>
</evidence>
<dbReference type="InterPro" id="IPR008972">
    <property type="entry name" value="Cupredoxin"/>
</dbReference>
<comment type="cofactor">
    <cofactor evidence="2">
        <name>Cu cation</name>
        <dbReference type="ChEBI" id="CHEBI:23378"/>
    </cofactor>
</comment>
<evidence type="ECO:0000256" key="5">
    <source>
        <dbReference type="ARBA" id="ARBA00012297"/>
    </source>
</evidence>
<feature type="non-terminal residue" evidence="10">
    <location>
        <position position="1"/>
    </location>
</feature>
<keyword evidence="8" id="KW-0560">Oxidoreductase</keyword>
<comment type="catalytic activity">
    <reaction evidence="1">
        <text>4 hydroquinone + O2 = 4 benzosemiquinone + 2 H2O</text>
        <dbReference type="Rhea" id="RHEA:11276"/>
        <dbReference type="ChEBI" id="CHEBI:15377"/>
        <dbReference type="ChEBI" id="CHEBI:15379"/>
        <dbReference type="ChEBI" id="CHEBI:17594"/>
        <dbReference type="ChEBI" id="CHEBI:17977"/>
        <dbReference type="EC" id="1.10.3.2"/>
    </reaction>
</comment>